<reference evidence="4" key="1">
    <citation type="journal article" date="2017" name="Genome Announc.">
        <title>Genome sequences of Cyberlindnera fabianii 65, Pichia kudriavzevii 129, and Saccharomyces cerevisiae 131 isolated from fermented masau fruits in Zimbabwe.</title>
        <authorList>
            <person name="van Rijswijck I.M.H."/>
            <person name="Derks M.F.L."/>
            <person name="Abee T."/>
            <person name="de Ridder D."/>
            <person name="Smid E.J."/>
        </authorList>
    </citation>
    <scope>NUCLEOTIDE SEQUENCE [LARGE SCALE GENOMIC DNA]</scope>
    <source>
        <strain evidence="4">129</strain>
    </source>
</reference>
<dbReference type="Gene3D" id="2.40.160.120">
    <property type="match status" value="1"/>
</dbReference>
<organism evidence="3 4">
    <name type="scientific">Pichia kudriavzevii</name>
    <name type="common">Yeast</name>
    <name type="synonym">Issatchenkia orientalis</name>
    <dbReference type="NCBI Taxonomy" id="4909"/>
    <lineage>
        <taxon>Eukaryota</taxon>
        <taxon>Fungi</taxon>
        <taxon>Dikarya</taxon>
        <taxon>Ascomycota</taxon>
        <taxon>Saccharomycotina</taxon>
        <taxon>Pichiomycetes</taxon>
        <taxon>Pichiales</taxon>
        <taxon>Pichiaceae</taxon>
        <taxon>Pichia</taxon>
    </lineage>
</organism>
<dbReference type="EMBL" id="MQVM01000009">
    <property type="protein sequence ID" value="ONH74643.1"/>
    <property type="molecule type" value="Genomic_DNA"/>
</dbReference>
<sequence length="534" mass="59180">MSAATWTSFIKSIASYNGDISSLTAPPFILSPTSLVEYSQYWSEHVDLLLEPNFVTARGDEPIELTRAIGVLRWFISTLKSQYCSRNESLGGEKKPLNPFLGEIFVGKWPHEEYGETILLSEQVSHHPPITAYAVSNKKNNTVLEGYNGIRASMSTTALNVKQYGHAMLEFRNLNENYLITLPPLHIEGMLAFSPFVELEQKSYIQSSAGYFIVIEYSGKGYFSGKKNSFKARIFKSFKDSKKKENALYTVAGQWSDKSTIIKGSSTPSSKDELFFDANATKAQHLQVKPIEEQHDLESRKAWLDVANAIKDGDYDEIHNAKSKLENAQRDLRKSELEENKSWERRWFDEVDYQNGGISDDDLYVKLSKMANLSIKNVPSGVDADSSKNNEISIAPNLPVFSPLIVSGDIYIGVPVNACDFLDSISDSITADEFVIATFKSDCDDDVMCNCDEIYDLSLPSCIDMVLDIVDVVEPIYSEMVLFALLVLEGGAVPTSSALVLVLPDVAVVAGVVPVLGIAITFAEPKSTNLITPM</sequence>
<dbReference type="SUPFAM" id="SSF144000">
    <property type="entry name" value="Oxysterol-binding protein-like"/>
    <property type="match status" value="1"/>
</dbReference>
<proteinExistence type="inferred from homology"/>
<evidence type="ECO:0000256" key="1">
    <source>
        <dbReference type="ARBA" id="ARBA00008842"/>
    </source>
</evidence>
<comment type="caution">
    <text evidence="3">The sequence shown here is derived from an EMBL/GenBank/DDBJ whole genome shotgun (WGS) entry which is preliminary data.</text>
</comment>
<protein>
    <submittedName>
        <fullName evidence="3">Protein KES1</fullName>
    </submittedName>
</protein>
<comment type="similarity">
    <text evidence="1 2">Belongs to the OSBP family.</text>
</comment>
<evidence type="ECO:0000313" key="4">
    <source>
        <dbReference type="Proteomes" id="UP000189274"/>
    </source>
</evidence>
<dbReference type="GO" id="GO:0120009">
    <property type="term" value="P:intermembrane lipid transfer"/>
    <property type="evidence" value="ECO:0007669"/>
    <property type="project" value="UniProtKB-ARBA"/>
</dbReference>
<dbReference type="Gene3D" id="6.10.250.1430">
    <property type="match status" value="1"/>
</dbReference>
<dbReference type="Gene3D" id="3.30.70.3490">
    <property type="match status" value="1"/>
</dbReference>
<dbReference type="VEuPathDB" id="FungiDB:C5L36_0D02660"/>
<evidence type="ECO:0000256" key="2">
    <source>
        <dbReference type="RuleBase" id="RU003844"/>
    </source>
</evidence>
<dbReference type="PROSITE" id="PS01013">
    <property type="entry name" value="OSBP"/>
    <property type="match status" value="1"/>
</dbReference>
<dbReference type="GO" id="GO:0008142">
    <property type="term" value="F:oxysterol binding"/>
    <property type="evidence" value="ECO:0007669"/>
    <property type="project" value="TreeGrafter"/>
</dbReference>
<dbReference type="AlphaFoldDB" id="A0A1V2LN20"/>
<dbReference type="InterPro" id="IPR037239">
    <property type="entry name" value="OSBP_sf"/>
</dbReference>
<dbReference type="PANTHER" id="PTHR10972:SF184">
    <property type="entry name" value="OXYSTEROL-BINDING PROTEIN HOMOLOG 4-RELATED"/>
    <property type="match status" value="1"/>
</dbReference>
<dbReference type="InterPro" id="IPR018494">
    <property type="entry name" value="Oxysterol-bd_CS"/>
</dbReference>
<dbReference type="Pfam" id="PF01237">
    <property type="entry name" value="Oxysterol_BP"/>
    <property type="match status" value="1"/>
</dbReference>
<dbReference type="PANTHER" id="PTHR10972">
    <property type="entry name" value="OXYSTEROL-BINDING PROTEIN-RELATED"/>
    <property type="match status" value="1"/>
</dbReference>
<dbReference type="InterPro" id="IPR000648">
    <property type="entry name" value="Oxysterol-bd"/>
</dbReference>
<dbReference type="Gene3D" id="1.10.287.2720">
    <property type="match status" value="1"/>
</dbReference>
<dbReference type="FunFam" id="2.40.160.120:FF:000010">
    <property type="entry name" value="Oxysterol-binding protein homolog 4"/>
    <property type="match status" value="1"/>
</dbReference>
<dbReference type="GO" id="GO:0016020">
    <property type="term" value="C:membrane"/>
    <property type="evidence" value="ECO:0007669"/>
    <property type="project" value="TreeGrafter"/>
</dbReference>
<evidence type="ECO:0000313" key="3">
    <source>
        <dbReference type="EMBL" id="ONH74643.1"/>
    </source>
</evidence>
<dbReference type="Proteomes" id="UP000189274">
    <property type="component" value="Unassembled WGS sequence"/>
</dbReference>
<name>A0A1V2LN20_PICKU</name>
<gene>
    <name evidence="3" type="ORF">BOH78_2256</name>
</gene>
<accession>A0A1V2LN20</accession>
<dbReference type="GO" id="GO:0005829">
    <property type="term" value="C:cytosol"/>
    <property type="evidence" value="ECO:0007669"/>
    <property type="project" value="TreeGrafter"/>
</dbReference>